<evidence type="ECO:0008006" key="3">
    <source>
        <dbReference type="Google" id="ProtNLM"/>
    </source>
</evidence>
<name>A0A0A2EM09_PORCN</name>
<sequence length="421" mass="47985">MTEQHLHYIWKNRLFDALLFGEEQVRVLKVGRQNICDGPDFEMARVVFGGLEWCGAVEIHLRASDWVKHGHDKDPRYDSVVLHIVMEADAEVTNTKGEVLPTALIQISPTLIHRLKDMDITSDALRCTPEMAEVPEVKWHNILDRLTVDRLRGKIMALEQRTDDGSYHTLFYHTLMRYLGAHANNDAMALVAQHLPYIYLKKHANDLIPLEAMLIGQASLISDHPRDDYEARLRDEYLFYAKKFELRPVPQGIFRKLRIRPYSYPARRLAIVASLMKQEGDIMTAVSTLDFATLEALLASSPSEYWCRHYDFGHASTRLMGGVGESTVRSLLINAIIPTAYHYHTAQGHRSKALEAIEWLTTLAAEENHIVRLFARHGVIARHASDTQALIHLYNNCCTQGLCLSCPIAPEIFRALRQGEK</sequence>
<protein>
    <recommendedName>
        <fullName evidence="3">DUF2851 domain-containing protein</fullName>
    </recommendedName>
</protein>
<dbReference type="RefSeq" id="WP_036852833.1">
    <property type="nucleotide sequence ID" value="NZ_JQJD01000060.1"/>
</dbReference>
<dbReference type="EMBL" id="JQJD01000060">
    <property type="protein sequence ID" value="KGN78535.1"/>
    <property type="molecule type" value="Genomic_DNA"/>
</dbReference>
<proteinExistence type="predicted"/>
<dbReference type="STRING" id="36874.HQ34_07970"/>
<comment type="caution">
    <text evidence="1">The sequence shown here is derived from an EMBL/GenBank/DDBJ whole genome shotgun (WGS) entry which is preliminary data.</text>
</comment>
<dbReference type="AlphaFoldDB" id="A0A0A2EM09"/>
<reference evidence="1 2" key="1">
    <citation type="submission" date="2014-08" db="EMBL/GenBank/DDBJ databases">
        <title>Porphyromonas cangingivalis strain:COT-109_OH1386 Genome sequencing.</title>
        <authorList>
            <person name="Wallis C."/>
            <person name="Deusch O."/>
            <person name="O'Flynn C."/>
            <person name="Davis I."/>
            <person name="Jospin G."/>
            <person name="Darling A.E."/>
            <person name="Coil D.A."/>
            <person name="Alexiev A."/>
            <person name="Horsfall A."/>
            <person name="Kirkwood N."/>
            <person name="Harris S."/>
            <person name="Eisen J.A."/>
        </authorList>
    </citation>
    <scope>NUCLEOTIDE SEQUENCE [LARGE SCALE GENOMIC DNA]</scope>
    <source>
        <strain evidence="2">COT-109 OH1386</strain>
    </source>
</reference>
<dbReference type="eggNOG" id="ENOG502Z7XW">
    <property type="taxonomic scope" value="Bacteria"/>
</dbReference>
<evidence type="ECO:0000313" key="2">
    <source>
        <dbReference type="Proteomes" id="UP000030125"/>
    </source>
</evidence>
<accession>A0A0A2EM09</accession>
<evidence type="ECO:0000313" key="1">
    <source>
        <dbReference type="EMBL" id="KGN78535.1"/>
    </source>
</evidence>
<dbReference type="Proteomes" id="UP000030125">
    <property type="component" value="Unassembled WGS sequence"/>
</dbReference>
<gene>
    <name evidence="1" type="ORF">HQ35_10000</name>
</gene>
<dbReference type="Pfam" id="PF11013">
    <property type="entry name" value="DUF2851"/>
    <property type="match status" value="1"/>
</dbReference>
<keyword evidence="2" id="KW-1185">Reference proteome</keyword>
<organism evidence="1 2">
    <name type="scientific">Porphyromonas cangingivalis</name>
    <dbReference type="NCBI Taxonomy" id="36874"/>
    <lineage>
        <taxon>Bacteria</taxon>
        <taxon>Pseudomonadati</taxon>
        <taxon>Bacteroidota</taxon>
        <taxon>Bacteroidia</taxon>
        <taxon>Bacteroidales</taxon>
        <taxon>Porphyromonadaceae</taxon>
        <taxon>Porphyromonas</taxon>
    </lineage>
</organism>
<dbReference type="OrthoDB" id="1005072at2"/>
<dbReference type="InterPro" id="IPR021272">
    <property type="entry name" value="DUF2851"/>
</dbReference>